<sequence>TANPFATVKLDYDRAGRVIKEWRDAYWVASQYDETGNRTKVSSSLGAYVTMERDVLGQVSEMQAQQQRGGDAAQTGGTPWMAQMKYDALGQEIKRLLPGGVISSWQYDIAGRPERHSVKAGGREARRRKYTWDVNNRLKSVLNELTGKKTQYGYDDFGTLIGATNDFGKIFRMADDVGNLFSSGHKTDRVYGAGGRLLEFNGTKYSYDEEGNLVEKIDPDGTHWRYEYYGNNMMSKVVRPDGQEVTFTYDSLGRRIEKHFNGVVHCYVWDGNIILHEWKAEKKQAENVAEWVGEQPKVTQRPGQALNPDGLITWIFEDGTFHPTAKITPEDSYSIVTDHLGTPVEMYDDAGEKIWSCELDIYGKVRRQDLLGERTACPFRYPGQYEDEETGLYYNRFRYYSPHEGMYTQQDPIGLAGGNPTLYGYVSDPNFEIDVFGLAKKPKAPPQVFSKKEKQAFLDAREDILNGRGTPHDVYQGREYPRWAGANEHRVVVPGESDKYRILELEIKGKNGEVVKKLGYSKDHYTKIHDDWSKIECPG</sequence>
<dbReference type="InterPro" id="IPR050708">
    <property type="entry name" value="T6SS_VgrG/RHS"/>
</dbReference>
<evidence type="ECO:0000313" key="4">
    <source>
        <dbReference type="EMBL" id="MDO3682169.1"/>
    </source>
</evidence>
<evidence type="ECO:0000313" key="5">
    <source>
        <dbReference type="Proteomes" id="UP001168883"/>
    </source>
</evidence>
<dbReference type="NCBIfam" id="TIGR03696">
    <property type="entry name" value="Rhs_assc_core"/>
    <property type="match status" value="1"/>
</dbReference>
<dbReference type="Proteomes" id="UP001168883">
    <property type="component" value="Unassembled WGS sequence"/>
</dbReference>
<evidence type="ECO:0000256" key="1">
    <source>
        <dbReference type="ARBA" id="ARBA00022737"/>
    </source>
</evidence>
<organism evidence="4 5">
    <name type="scientific">Paenibacillus ehimensis</name>
    <dbReference type="NCBI Taxonomy" id="79264"/>
    <lineage>
        <taxon>Bacteria</taxon>
        <taxon>Bacillati</taxon>
        <taxon>Bacillota</taxon>
        <taxon>Bacilli</taxon>
        <taxon>Bacillales</taxon>
        <taxon>Paenibacillaceae</taxon>
        <taxon>Paenibacillus</taxon>
    </lineage>
</organism>
<keyword evidence="5" id="KW-1185">Reference proteome</keyword>
<proteinExistence type="predicted"/>
<protein>
    <submittedName>
        <fullName evidence="4">RHS repeat-associated core domain-containing protein</fullName>
    </submittedName>
</protein>
<feature type="domain" description="Teneurin-like YD-shell" evidence="3">
    <location>
        <begin position="106"/>
        <end position="259"/>
    </location>
</feature>
<dbReference type="Pfam" id="PF25023">
    <property type="entry name" value="TEN_YD-shell"/>
    <property type="match status" value="1"/>
</dbReference>
<feature type="non-terminal residue" evidence="4">
    <location>
        <position position="1"/>
    </location>
</feature>
<dbReference type="NCBIfam" id="TIGR01643">
    <property type="entry name" value="YD_repeat_2x"/>
    <property type="match status" value="2"/>
</dbReference>
<comment type="caution">
    <text evidence="4">The sequence shown here is derived from an EMBL/GenBank/DDBJ whole genome shotgun (WGS) entry which is preliminary data.</text>
</comment>
<accession>A0ABT8VMF9</accession>
<gene>
    <name evidence="4" type="ORF">Q3C12_34810</name>
</gene>
<evidence type="ECO:0000259" key="2">
    <source>
        <dbReference type="Pfam" id="PF03527"/>
    </source>
</evidence>
<dbReference type="Gene3D" id="2.180.10.10">
    <property type="entry name" value="RHS repeat-associated core"/>
    <property type="match status" value="1"/>
</dbReference>
<evidence type="ECO:0000259" key="3">
    <source>
        <dbReference type="Pfam" id="PF25023"/>
    </source>
</evidence>
<dbReference type="PANTHER" id="PTHR32305">
    <property type="match status" value="1"/>
</dbReference>
<dbReference type="InterPro" id="IPR056823">
    <property type="entry name" value="TEN-like_YD-shell"/>
</dbReference>
<dbReference type="InterPro" id="IPR022385">
    <property type="entry name" value="Rhs_assc_core"/>
</dbReference>
<dbReference type="PANTHER" id="PTHR32305:SF15">
    <property type="entry name" value="PROTEIN RHSA-RELATED"/>
    <property type="match status" value="1"/>
</dbReference>
<reference evidence="4" key="1">
    <citation type="submission" date="2023-07" db="EMBL/GenBank/DDBJ databases">
        <authorList>
            <person name="Aktuganov G."/>
            <person name="Boyko T."/>
            <person name="Delegan Y."/>
            <person name="Galimzianova N."/>
            <person name="Gilvanova E."/>
            <person name="Korobov V."/>
            <person name="Kuzmina L."/>
            <person name="Melentiev A."/>
            <person name="Milman P."/>
            <person name="Ryabova A."/>
            <person name="Stupak E."/>
            <person name="Yasakov T."/>
            <person name="Zharikova N."/>
            <person name="Zhurenko E."/>
        </authorList>
    </citation>
    <scope>NUCLEOTIDE SEQUENCE</scope>
    <source>
        <strain evidence="4">IB-739</strain>
    </source>
</reference>
<dbReference type="Pfam" id="PF03527">
    <property type="entry name" value="RHS"/>
    <property type="match status" value="1"/>
</dbReference>
<keyword evidence="1" id="KW-0677">Repeat</keyword>
<dbReference type="InterPro" id="IPR001826">
    <property type="entry name" value="RHS"/>
</dbReference>
<dbReference type="InterPro" id="IPR006530">
    <property type="entry name" value="YD"/>
</dbReference>
<dbReference type="EMBL" id="JAUMKJ010000111">
    <property type="protein sequence ID" value="MDO3682169.1"/>
    <property type="molecule type" value="Genomic_DNA"/>
</dbReference>
<name>A0ABT8VMF9_9BACL</name>
<dbReference type="RefSeq" id="WP_302881598.1">
    <property type="nucleotide sequence ID" value="NZ_JAUMKJ010000111.1"/>
</dbReference>
<feature type="domain" description="RHS protein conserved region" evidence="2">
    <location>
        <begin position="335"/>
        <end position="368"/>
    </location>
</feature>